<dbReference type="Proteomes" id="UP000267921">
    <property type="component" value="Unassembled WGS sequence"/>
</dbReference>
<reference evidence="3 5" key="2">
    <citation type="submission" date="2016-10" db="EMBL/GenBank/DDBJ databases">
        <authorList>
            <person name="de Groot N.N."/>
        </authorList>
    </citation>
    <scope>NUCLEOTIDE SEQUENCE [LARGE SCALE GENOMIC DNA]</scope>
    <source>
        <strain evidence="3 5">Z-7982</strain>
    </source>
</reference>
<dbReference type="STRING" id="2177.BHR79_08220"/>
<dbReference type="InterPro" id="IPR048163">
    <property type="entry name" value="MM0924_fam"/>
</dbReference>
<sequence>MKQEFIEKYYMDKEVTIDIGGKDLYKGIAAECADGILSLKWTKGGEEYTHIDIAEIKAIWKTKDK</sequence>
<protein>
    <submittedName>
        <fullName evidence="1">Uncharacterized protein</fullName>
    </submittedName>
</protein>
<evidence type="ECO:0000313" key="6">
    <source>
        <dbReference type="Proteomes" id="UP000267921"/>
    </source>
</evidence>
<reference evidence="2 6" key="3">
    <citation type="submission" date="2018-10" db="EMBL/GenBank/DDBJ databases">
        <title>Cultivation of a novel Methanohalophilus strain from Kebrit Deep of the Red Sea and a genomic comparison of members of the genus Methanohalophilus.</title>
        <authorList>
            <person name="Guan Y."/>
            <person name="Ngugi D.K."/>
            <person name="Stingl U."/>
        </authorList>
    </citation>
    <scope>NUCLEOTIDE SEQUENCE [LARGE SCALE GENOMIC DNA]</scope>
    <source>
        <strain evidence="2 6">DSM 3094</strain>
    </source>
</reference>
<dbReference type="GeneID" id="30583747"/>
<evidence type="ECO:0000313" key="2">
    <source>
        <dbReference type="EMBL" id="RNI07756.1"/>
    </source>
</evidence>
<dbReference type="KEGG" id="mhaz:BHR79_08220"/>
<dbReference type="EMBL" id="RJJG01000007">
    <property type="protein sequence ID" value="RNI07756.1"/>
    <property type="molecule type" value="Genomic_DNA"/>
</dbReference>
<evidence type="ECO:0000313" key="1">
    <source>
        <dbReference type="EMBL" id="APH39466.1"/>
    </source>
</evidence>
<dbReference type="Proteomes" id="UP000198669">
    <property type="component" value="Unassembled WGS sequence"/>
</dbReference>
<keyword evidence="4" id="KW-1185">Reference proteome</keyword>
<dbReference type="AlphaFoldDB" id="A0A1L3Q3K8"/>
<evidence type="ECO:0000313" key="3">
    <source>
        <dbReference type="EMBL" id="SDW98915.1"/>
    </source>
</evidence>
<dbReference type="OrthoDB" id="129394at2157"/>
<organism evidence="1 4">
    <name type="scientific">Methanohalophilus halophilus</name>
    <dbReference type="NCBI Taxonomy" id="2177"/>
    <lineage>
        <taxon>Archaea</taxon>
        <taxon>Methanobacteriati</taxon>
        <taxon>Methanobacteriota</taxon>
        <taxon>Stenosarchaea group</taxon>
        <taxon>Methanomicrobia</taxon>
        <taxon>Methanosarcinales</taxon>
        <taxon>Methanosarcinaceae</taxon>
        <taxon>Methanohalophilus</taxon>
    </lineage>
</organism>
<dbReference type="EMBL" id="FNMU01000007">
    <property type="protein sequence ID" value="SDW98915.1"/>
    <property type="molecule type" value="Genomic_DNA"/>
</dbReference>
<proteinExistence type="predicted"/>
<dbReference type="EMBL" id="CP017921">
    <property type="protein sequence ID" value="APH39466.1"/>
    <property type="molecule type" value="Genomic_DNA"/>
</dbReference>
<dbReference type="NCBIfam" id="NF041655">
    <property type="entry name" value="MM0924_fam"/>
    <property type="match status" value="1"/>
</dbReference>
<accession>A0A1L3Q3K8</accession>
<evidence type="ECO:0000313" key="4">
    <source>
        <dbReference type="Proteomes" id="UP000186879"/>
    </source>
</evidence>
<dbReference type="RefSeq" id="WP_072561890.1">
    <property type="nucleotide sequence ID" value="NZ_CP017921.1"/>
</dbReference>
<dbReference type="InterPro" id="IPR054192">
    <property type="entry name" value="DUF6897"/>
</dbReference>
<name>A0A1L3Q3K8_9EURY</name>
<evidence type="ECO:0000313" key="5">
    <source>
        <dbReference type="Proteomes" id="UP000198669"/>
    </source>
</evidence>
<dbReference type="Pfam" id="PF21838">
    <property type="entry name" value="DUF6897"/>
    <property type="match status" value="1"/>
</dbReference>
<gene>
    <name evidence="1" type="ORF">BHR79_08220</name>
    <name evidence="2" type="ORF">EFE40_09435</name>
    <name evidence="3" type="ORF">SAMN04515625_2030</name>
</gene>
<reference evidence="1 4" key="1">
    <citation type="submission" date="2016-10" db="EMBL/GenBank/DDBJ databases">
        <title>Methanohalophilus halophilus.</title>
        <authorList>
            <person name="L'haridon S."/>
        </authorList>
    </citation>
    <scope>NUCLEOTIDE SEQUENCE [LARGE SCALE GENOMIC DNA]</scope>
    <source>
        <strain evidence="1 4">Z-7982</strain>
    </source>
</reference>
<dbReference type="Proteomes" id="UP000186879">
    <property type="component" value="Chromosome"/>
</dbReference>